<organism evidence="3 4">
    <name type="scientific">Actinotalea fermentans</name>
    <dbReference type="NCBI Taxonomy" id="43671"/>
    <lineage>
        <taxon>Bacteria</taxon>
        <taxon>Bacillati</taxon>
        <taxon>Actinomycetota</taxon>
        <taxon>Actinomycetes</taxon>
        <taxon>Micrococcales</taxon>
        <taxon>Cellulomonadaceae</taxon>
        <taxon>Actinotalea</taxon>
    </lineage>
</organism>
<feature type="compositionally biased region" description="Low complexity" evidence="1">
    <location>
        <begin position="13"/>
        <end position="24"/>
    </location>
</feature>
<feature type="transmembrane region" description="Helical" evidence="2">
    <location>
        <begin position="31"/>
        <end position="50"/>
    </location>
</feature>
<dbReference type="RefSeq" id="WP_052113404.1">
    <property type="nucleotide sequence ID" value="NZ_BJYK01000004.1"/>
</dbReference>
<feature type="transmembrane region" description="Helical" evidence="2">
    <location>
        <begin position="112"/>
        <end position="134"/>
    </location>
</feature>
<evidence type="ECO:0000256" key="2">
    <source>
        <dbReference type="SAM" id="Phobius"/>
    </source>
</evidence>
<dbReference type="AlphaFoldDB" id="A0A511YXF1"/>
<accession>A0A511YXF1</accession>
<keyword evidence="2" id="KW-0812">Transmembrane</keyword>
<sequence length="322" mass="31894">MAELVDDAVSQEGAPPADARAAGRTGPVPPWATFLAGMVAAVVGLAPWLAGGARLPLQNLWDGGIPAEAPVVLLPFSQYHVTSIFALLVVGGAVAGVAARALVALAGGRGPALWMGGGLLVGQVVAVVQTIAAVAPGLRDGRDSSVYLVGIGGGMVACLLISAGVFALVALAPPAGALLGLTTGAVAVGVWLPIVVVETSGPGSAPMGLLRAFTYVMPVLVGAAIAWAGVRTVGRVFSALVSLVLVWLAPPLTTAISAALGTRILARDLPGMLEYGAGVFRLAATDTALVGETLALAVAVAVAGLILREALGRRAAPAEQPA</sequence>
<comment type="caution">
    <text evidence="3">The sequence shown here is derived from an EMBL/GenBank/DDBJ whole genome shotgun (WGS) entry which is preliminary data.</text>
</comment>
<feature type="region of interest" description="Disordered" evidence="1">
    <location>
        <begin position="1"/>
        <end position="24"/>
    </location>
</feature>
<gene>
    <name evidence="3" type="ORF">AFE02nite_15930</name>
</gene>
<dbReference type="Proteomes" id="UP000321484">
    <property type="component" value="Unassembled WGS sequence"/>
</dbReference>
<feature type="transmembrane region" description="Helical" evidence="2">
    <location>
        <begin position="287"/>
        <end position="307"/>
    </location>
</feature>
<feature type="transmembrane region" description="Helical" evidence="2">
    <location>
        <begin position="177"/>
        <end position="197"/>
    </location>
</feature>
<name>A0A511YXF1_9CELL</name>
<feature type="transmembrane region" description="Helical" evidence="2">
    <location>
        <begin position="236"/>
        <end position="266"/>
    </location>
</feature>
<protein>
    <submittedName>
        <fullName evidence="3">Uncharacterized protein</fullName>
    </submittedName>
</protein>
<feature type="transmembrane region" description="Helical" evidence="2">
    <location>
        <begin position="84"/>
        <end position="106"/>
    </location>
</feature>
<feature type="transmembrane region" description="Helical" evidence="2">
    <location>
        <begin position="146"/>
        <end position="171"/>
    </location>
</feature>
<reference evidence="3 4" key="1">
    <citation type="submission" date="2019-07" db="EMBL/GenBank/DDBJ databases">
        <title>Whole genome shotgun sequence of Actinotalea fermentans NBRC 105374.</title>
        <authorList>
            <person name="Hosoyama A."/>
            <person name="Uohara A."/>
            <person name="Ohji S."/>
            <person name="Ichikawa N."/>
        </authorList>
    </citation>
    <scope>NUCLEOTIDE SEQUENCE [LARGE SCALE GENOMIC DNA]</scope>
    <source>
        <strain evidence="3 4">NBRC 105374</strain>
    </source>
</reference>
<evidence type="ECO:0000313" key="4">
    <source>
        <dbReference type="Proteomes" id="UP000321484"/>
    </source>
</evidence>
<keyword evidence="4" id="KW-1185">Reference proteome</keyword>
<feature type="transmembrane region" description="Helical" evidence="2">
    <location>
        <begin position="209"/>
        <end position="230"/>
    </location>
</feature>
<dbReference type="OrthoDB" id="5019680at2"/>
<keyword evidence="2" id="KW-0472">Membrane</keyword>
<evidence type="ECO:0000313" key="3">
    <source>
        <dbReference type="EMBL" id="GEN79859.1"/>
    </source>
</evidence>
<dbReference type="EMBL" id="BJYK01000004">
    <property type="protein sequence ID" value="GEN79859.1"/>
    <property type="molecule type" value="Genomic_DNA"/>
</dbReference>
<proteinExistence type="predicted"/>
<keyword evidence="2" id="KW-1133">Transmembrane helix</keyword>
<evidence type="ECO:0000256" key="1">
    <source>
        <dbReference type="SAM" id="MobiDB-lite"/>
    </source>
</evidence>